<comment type="caution">
    <text evidence="1">The sequence shown here is derived from an EMBL/GenBank/DDBJ whole genome shotgun (WGS) entry which is preliminary data.</text>
</comment>
<dbReference type="EMBL" id="CM056743">
    <property type="protein sequence ID" value="KAJ8670934.1"/>
    <property type="molecule type" value="Genomic_DNA"/>
</dbReference>
<gene>
    <name evidence="1" type="ORF">QAD02_002193</name>
</gene>
<organism evidence="1 2">
    <name type="scientific">Eretmocerus hayati</name>
    <dbReference type="NCBI Taxonomy" id="131215"/>
    <lineage>
        <taxon>Eukaryota</taxon>
        <taxon>Metazoa</taxon>
        <taxon>Ecdysozoa</taxon>
        <taxon>Arthropoda</taxon>
        <taxon>Hexapoda</taxon>
        <taxon>Insecta</taxon>
        <taxon>Pterygota</taxon>
        <taxon>Neoptera</taxon>
        <taxon>Endopterygota</taxon>
        <taxon>Hymenoptera</taxon>
        <taxon>Apocrita</taxon>
        <taxon>Proctotrupomorpha</taxon>
        <taxon>Chalcidoidea</taxon>
        <taxon>Aphelinidae</taxon>
        <taxon>Aphelininae</taxon>
        <taxon>Eretmocerus</taxon>
    </lineage>
</organism>
<name>A0ACC2NII1_9HYME</name>
<keyword evidence="2" id="KW-1185">Reference proteome</keyword>
<proteinExistence type="predicted"/>
<protein>
    <submittedName>
        <fullName evidence="1">Uncharacterized protein</fullName>
    </submittedName>
</protein>
<sequence>MEDAMNSTESESDIDESDRELWDLVEDSSIHNDNNYCLKCYHMFKRNPLVRGKRAHNDDVSSEKTISAGVECKISIGISACLSSHTRCIFRCLKSHKLRRIPKDSRVQAFRATGIFVPPDSRCCSSHILDDGRFGLADLETLSPQTDTCEMTGEDVAFHMNTLRKTKSSSLDNTIFDAISDDKLKQQTGLVRRDFLSVSTHLKLNIRTEKSLALGLYLSKLRHGYPNDHFSVIFDTPRRTIDRYMDKVRTGLKENFVPIHLGQGLARQDLVEDRSRVAKALLVDEAESSIFVWDATYVYIQKSANYLFQRSSYSLHKHRCLVKPMIAVTTRGRIIKVFGPYSAQDSDATILEAIMESEFFLELFKEGDVFIVDRGFERVLAKLAARRFKTMMPCFIDKDKKQLTTEQANQSRVTTKLRYVIECVNGVLKSEFRYFDHV</sequence>
<accession>A0ACC2NII1</accession>
<evidence type="ECO:0000313" key="1">
    <source>
        <dbReference type="EMBL" id="KAJ8670934.1"/>
    </source>
</evidence>
<dbReference type="Proteomes" id="UP001239111">
    <property type="component" value="Chromosome 3"/>
</dbReference>
<reference evidence="1" key="1">
    <citation type="submission" date="2023-04" db="EMBL/GenBank/DDBJ databases">
        <title>A chromosome-level genome assembly of the parasitoid wasp Eretmocerus hayati.</title>
        <authorList>
            <person name="Zhong Y."/>
            <person name="Liu S."/>
            <person name="Liu Y."/>
        </authorList>
    </citation>
    <scope>NUCLEOTIDE SEQUENCE</scope>
    <source>
        <strain evidence="1">ZJU_SS_LIU_2023</strain>
    </source>
</reference>
<evidence type="ECO:0000313" key="2">
    <source>
        <dbReference type="Proteomes" id="UP001239111"/>
    </source>
</evidence>